<organism evidence="2 3">
    <name type="scientific">Psychroserpens luteus</name>
    <dbReference type="NCBI Taxonomy" id="1434066"/>
    <lineage>
        <taxon>Bacteria</taxon>
        <taxon>Pseudomonadati</taxon>
        <taxon>Bacteroidota</taxon>
        <taxon>Flavobacteriia</taxon>
        <taxon>Flavobacteriales</taxon>
        <taxon>Flavobacteriaceae</taxon>
        <taxon>Psychroserpens</taxon>
    </lineage>
</organism>
<dbReference type="RefSeq" id="WP_194508537.1">
    <property type="nucleotide sequence ID" value="NZ_JADILU010000005.1"/>
</dbReference>
<keyword evidence="3" id="KW-1185">Reference proteome</keyword>
<feature type="coiled-coil region" evidence="1">
    <location>
        <begin position="145"/>
        <end position="172"/>
    </location>
</feature>
<keyword evidence="1" id="KW-0175">Coiled coil</keyword>
<name>A0ABW5ZPW2_9FLAO</name>
<reference evidence="3" key="1">
    <citation type="journal article" date="2019" name="Int. J. Syst. Evol. Microbiol.">
        <title>The Global Catalogue of Microorganisms (GCM) 10K type strain sequencing project: providing services to taxonomists for standard genome sequencing and annotation.</title>
        <authorList>
            <consortium name="The Broad Institute Genomics Platform"/>
            <consortium name="The Broad Institute Genome Sequencing Center for Infectious Disease"/>
            <person name="Wu L."/>
            <person name="Ma J."/>
        </authorList>
    </citation>
    <scope>NUCLEOTIDE SEQUENCE [LARGE SCALE GENOMIC DNA]</scope>
    <source>
        <strain evidence="3">KCTC 32514</strain>
    </source>
</reference>
<sequence>MKYTLFAILTYMSLNYLNAQDLNGKWLLKDINIEDNKSYPGFHLLEITGENAILFIDFSMEKKLELKLIDNKLYLLNDKKYADIHFNNSNEIELSSYGISNDKESVFILKFHRLLPTYTSLKISEMEKFTYLYSENKKMKGEFKFNQELLNYENTNKQNKEFREEMRIEKIDSTLFVSIFHYGNRNISFPIKEITNEFIKFYFTPTEDKEIAAFRKK</sequence>
<evidence type="ECO:0000256" key="1">
    <source>
        <dbReference type="SAM" id="Coils"/>
    </source>
</evidence>
<gene>
    <name evidence="2" type="ORF">ACFS29_05300</name>
</gene>
<evidence type="ECO:0008006" key="4">
    <source>
        <dbReference type="Google" id="ProtNLM"/>
    </source>
</evidence>
<accession>A0ABW5ZPW2</accession>
<protein>
    <recommendedName>
        <fullName evidence="4">Lipocalin-like domain-containing protein</fullName>
    </recommendedName>
</protein>
<comment type="caution">
    <text evidence="2">The sequence shown here is derived from an EMBL/GenBank/DDBJ whole genome shotgun (WGS) entry which is preliminary data.</text>
</comment>
<dbReference type="Proteomes" id="UP001597548">
    <property type="component" value="Unassembled WGS sequence"/>
</dbReference>
<evidence type="ECO:0000313" key="3">
    <source>
        <dbReference type="Proteomes" id="UP001597548"/>
    </source>
</evidence>
<evidence type="ECO:0000313" key="2">
    <source>
        <dbReference type="EMBL" id="MFD2915044.1"/>
    </source>
</evidence>
<proteinExistence type="predicted"/>
<dbReference type="EMBL" id="JBHUOS010000002">
    <property type="protein sequence ID" value="MFD2915044.1"/>
    <property type="molecule type" value="Genomic_DNA"/>
</dbReference>